<evidence type="ECO:0000256" key="4">
    <source>
        <dbReference type="ARBA" id="ARBA00022452"/>
    </source>
</evidence>
<evidence type="ECO:0000256" key="7">
    <source>
        <dbReference type="ARBA" id="ARBA00023237"/>
    </source>
</evidence>
<evidence type="ECO:0000256" key="1">
    <source>
        <dbReference type="ARBA" id="ARBA00004442"/>
    </source>
</evidence>
<dbReference type="Proteomes" id="UP000482155">
    <property type="component" value="Unassembled WGS sequence"/>
</dbReference>
<dbReference type="InterPro" id="IPR051906">
    <property type="entry name" value="TolC-like"/>
</dbReference>
<dbReference type="NCBIfam" id="TIGR01844">
    <property type="entry name" value="type_I_sec_TolC"/>
    <property type="match status" value="1"/>
</dbReference>
<evidence type="ECO:0000256" key="2">
    <source>
        <dbReference type="ARBA" id="ARBA00007613"/>
    </source>
</evidence>
<keyword evidence="5" id="KW-0812">Transmembrane</keyword>
<evidence type="ECO:0000256" key="6">
    <source>
        <dbReference type="ARBA" id="ARBA00023136"/>
    </source>
</evidence>
<evidence type="ECO:0000256" key="5">
    <source>
        <dbReference type="ARBA" id="ARBA00022692"/>
    </source>
</evidence>
<feature type="signal peptide" evidence="8">
    <location>
        <begin position="1"/>
        <end position="21"/>
    </location>
</feature>
<comment type="caution">
    <text evidence="9">The sequence shown here is derived from an EMBL/GenBank/DDBJ whole genome shotgun (WGS) entry which is preliminary data.</text>
</comment>
<dbReference type="RefSeq" id="WP_163961145.1">
    <property type="nucleotide sequence ID" value="NZ_JAAIVB010000013.1"/>
</dbReference>
<name>A0A6B3SIJ2_9BURK</name>
<keyword evidence="7" id="KW-0998">Cell outer membrane</keyword>
<sequence>MRHVLLAVLITGAFTSLNAQAIDLLQVYQEALANDAPFASARASLTAGQEKATQGRAGLLPTVGVTGNYNRNDLDVSSAGVDVGRNFSSNGYTLALSQPVFRLANWEAYQQGKLSVAVSEAQYAQAQQDLIVRVAQAYFDVLASQDALGTVQAQKTAITEQLASAKRNFEVGTATITDTHEAQARYDLVIAQEFAAQNDLEIKRTALQQIIGKPSGELAPLQPGLKLTPPQPAAIEQWVESAENQNFGVIGQQVAVEIAKRDIKRNRAGHYPTVDLVASRNHSYQGASATAAVSAAANTTSVGVQWAIPIFNGFAVDSRVRESIALEDKSRADLENARRVAAQAARQAYLGVNAGLAQVRALEAAEVSSQSALESNRLGYQVGVRINIDVLNAQQQLFTTRRDLAKARYDTIVNGLRLKSAAGTLKESDLTQINALLKH</sequence>
<dbReference type="GO" id="GO:1990281">
    <property type="term" value="C:efflux pump complex"/>
    <property type="evidence" value="ECO:0007669"/>
    <property type="project" value="TreeGrafter"/>
</dbReference>
<dbReference type="GO" id="GO:0009279">
    <property type="term" value="C:cell outer membrane"/>
    <property type="evidence" value="ECO:0007669"/>
    <property type="project" value="UniProtKB-SubCell"/>
</dbReference>
<keyword evidence="3" id="KW-0813">Transport</keyword>
<dbReference type="PANTHER" id="PTHR30026:SF20">
    <property type="entry name" value="OUTER MEMBRANE PROTEIN TOLC"/>
    <property type="match status" value="1"/>
</dbReference>
<evidence type="ECO:0000313" key="9">
    <source>
        <dbReference type="EMBL" id="NEX60651.1"/>
    </source>
</evidence>
<comment type="subcellular location">
    <subcellularLocation>
        <location evidence="1">Cell outer membrane</location>
    </subcellularLocation>
</comment>
<dbReference type="AlphaFoldDB" id="A0A6B3SIJ2"/>
<dbReference type="SUPFAM" id="SSF56954">
    <property type="entry name" value="Outer membrane efflux proteins (OEP)"/>
    <property type="match status" value="1"/>
</dbReference>
<dbReference type="PANTHER" id="PTHR30026">
    <property type="entry name" value="OUTER MEMBRANE PROTEIN TOLC"/>
    <property type="match status" value="1"/>
</dbReference>
<evidence type="ECO:0000313" key="10">
    <source>
        <dbReference type="Proteomes" id="UP000482155"/>
    </source>
</evidence>
<comment type="similarity">
    <text evidence="2">Belongs to the outer membrane factor (OMF) (TC 1.B.17) family.</text>
</comment>
<protein>
    <submittedName>
        <fullName evidence="9">TolC family outer membrane protein</fullName>
    </submittedName>
</protein>
<dbReference type="Gene3D" id="1.20.1600.10">
    <property type="entry name" value="Outer membrane efflux proteins (OEP)"/>
    <property type="match status" value="1"/>
</dbReference>
<dbReference type="EMBL" id="JAAIVB010000013">
    <property type="protein sequence ID" value="NEX60651.1"/>
    <property type="molecule type" value="Genomic_DNA"/>
</dbReference>
<dbReference type="GO" id="GO:0015562">
    <property type="term" value="F:efflux transmembrane transporter activity"/>
    <property type="evidence" value="ECO:0007669"/>
    <property type="project" value="InterPro"/>
</dbReference>
<keyword evidence="10" id="KW-1185">Reference proteome</keyword>
<dbReference type="Pfam" id="PF02321">
    <property type="entry name" value="OEP"/>
    <property type="match status" value="2"/>
</dbReference>
<gene>
    <name evidence="9" type="ORF">G3574_06145</name>
</gene>
<keyword evidence="4" id="KW-1134">Transmembrane beta strand</keyword>
<reference evidence="9 10" key="1">
    <citation type="submission" date="2020-02" db="EMBL/GenBank/DDBJ databases">
        <authorList>
            <person name="Kim M.K."/>
        </authorList>
    </citation>
    <scope>NUCLEOTIDE SEQUENCE [LARGE SCALE GENOMIC DNA]</scope>
    <source>
        <strain evidence="9 10">17J57-3</strain>
    </source>
</reference>
<dbReference type="InterPro" id="IPR003423">
    <property type="entry name" value="OMP_efflux"/>
</dbReference>
<evidence type="ECO:0000256" key="8">
    <source>
        <dbReference type="SAM" id="SignalP"/>
    </source>
</evidence>
<dbReference type="InterPro" id="IPR010130">
    <property type="entry name" value="T1SS_OMP_TolC"/>
</dbReference>
<evidence type="ECO:0000256" key="3">
    <source>
        <dbReference type="ARBA" id="ARBA00022448"/>
    </source>
</evidence>
<proteinExistence type="inferred from homology"/>
<dbReference type="GO" id="GO:0015288">
    <property type="term" value="F:porin activity"/>
    <property type="evidence" value="ECO:0007669"/>
    <property type="project" value="TreeGrafter"/>
</dbReference>
<organism evidence="9 10">
    <name type="scientific">Noviherbaspirillum galbum</name>
    <dbReference type="NCBI Taxonomy" id="2709383"/>
    <lineage>
        <taxon>Bacteria</taxon>
        <taxon>Pseudomonadati</taxon>
        <taxon>Pseudomonadota</taxon>
        <taxon>Betaproteobacteria</taxon>
        <taxon>Burkholderiales</taxon>
        <taxon>Oxalobacteraceae</taxon>
        <taxon>Noviherbaspirillum</taxon>
    </lineage>
</organism>
<accession>A0A6B3SIJ2</accession>
<keyword evidence="6" id="KW-0472">Membrane</keyword>
<feature type="chain" id="PRO_5025408073" evidence="8">
    <location>
        <begin position="22"/>
        <end position="439"/>
    </location>
</feature>
<keyword evidence="8" id="KW-0732">Signal</keyword>